<evidence type="ECO:0000313" key="10">
    <source>
        <dbReference type="Proteomes" id="UP000482209"/>
    </source>
</evidence>
<evidence type="ECO:0000256" key="3">
    <source>
        <dbReference type="ARBA" id="ARBA00022475"/>
    </source>
</evidence>
<dbReference type="RefSeq" id="WP_154519766.1">
    <property type="nucleotide sequence ID" value="NZ_VUMT01000017.1"/>
</dbReference>
<feature type="transmembrane region" description="Helical" evidence="8">
    <location>
        <begin position="95"/>
        <end position="117"/>
    </location>
</feature>
<proteinExistence type="inferred from homology"/>
<keyword evidence="10" id="KW-1185">Reference proteome</keyword>
<evidence type="ECO:0000313" key="9">
    <source>
        <dbReference type="EMBL" id="MSS64375.1"/>
    </source>
</evidence>
<dbReference type="InterPro" id="IPR017225">
    <property type="entry name" value="Cell_shape_determin_MreD_prd"/>
</dbReference>
<comment type="similarity">
    <text evidence="2">Belongs to the MreD family.</text>
</comment>
<dbReference type="NCBIfam" id="TIGR03426">
    <property type="entry name" value="shape_MreD"/>
    <property type="match status" value="1"/>
</dbReference>
<reference evidence="9 10" key="1">
    <citation type="submission" date="2019-08" db="EMBL/GenBank/DDBJ databases">
        <title>In-depth cultivation of the pig gut microbiome towards novel bacterial diversity and tailored functional studies.</title>
        <authorList>
            <person name="Wylensek D."/>
            <person name="Hitch T.C.A."/>
            <person name="Clavel T."/>
        </authorList>
    </citation>
    <scope>NUCLEOTIDE SEQUENCE [LARGE SCALE GENOMIC DNA]</scope>
    <source>
        <strain evidence="9 10">WCA-693-APC-MOT-I</strain>
    </source>
</reference>
<dbReference type="EMBL" id="VUMT01000017">
    <property type="protein sequence ID" value="MSS64375.1"/>
    <property type="molecule type" value="Genomic_DNA"/>
</dbReference>
<dbReference type="PIRSF" id="PIRSF037497">
    <property type="entry name" value="MreD_Clostridium/Treponema_prd"/>
    <property type="match status" value="1"/>
</dbReference>
<protein>
    <submittedName>
        <fullName evidence="9">Rod shape-determining protein MreD</fullName>
    </submittedName>
</protein>
<evidence type="ECO:0000256" key="7">
    <source>
        <dbReference type="ARBA" id="ARBA00023136"/>
    </source>
</evidence>
<feature type="transmembrane region" description="Helical" evidence="8">
    <location>
        <begin position="129"/>
        <end position="150"/>
    </location>
</feature>
<dbReference type="Pfam" id="PF04093">
    <property type="entry name" value="MreD"/>
    <property type="match status" value="1"/>
</dbReference>
<keyword evidence="5" id="KW-0133">Cell shape</keyword>
<dbReference type="GO" id="GO:0005886">
    <property type="term" value="C:plasma membrane"/>
    <property type="evidence" value="ECO:0007669"/>
    <property type="project" value="UniProtKB-SubCell"/>
</dbReference>
<gene>
    <name evidence="9" type="primary">mreD</name>
    <name evidence="9" type="ORF">FYJ58_10890</name>
</gene>
<evidence type="ECO:0000256" key="5">
    <source>
        <dbReference type="ARBA" id="ARBA00022960"/>
    </source>
</evidence>
<keyword evidence="6 8" id="KW-1133">Transmembrane helix</keyword>
<sequence>MKRVITILFTVLICFLLQTTIFQALALADVVPNLLLIVTVAFGYMRGEKEGIFVGLFCGLLIDCVFGDIIGICSLIYMVVGYLNGLCNKLYYSEHITVTVTLVALSDLIYNFFYYIIEFLFRNRLNFFFYLRRIIIPELVYTVLISILLYKLLHTINNLLEQSEQKEA</sequence>
<dbReference type="InterPro" id="IPR007227">
    <property type="entry name" value="Cell_shape_determining_MreD"/>
</dbReference>
<keyword evidence="3" id="KW-1003">Cell membrane</keyword>
<evidence type="ECO:0000256" key="2">
    <source>
        <dbReference type="ARBA" id="ARBA00007776"/>
    </source>
</evidence>
<dbReference type="Proteomes" id="UP000482209">
    <property type="component" value="Unassembled WGS sequence"/>
</dbReference>
<dbReference type="AlphaFoldDB" id="A0A6L5Y003"/>
<comment type="caution">
    <text evidence="9">The sequence shown here is derived from an EMBL/GenBank/DDBJ whole genome shotgun (WGS) entry which is preliminary data.</text>
</comment>
<evidence type="ECO:0000256" key="8">
    <source>
        <dbReference type="SAM" id="Phobius"/>
    </source>
</evidence>
<dbReference type="GO" id="GO:0008360">
    <property type="term" value="P:regulation of cell shape"/>
    <property type="evidence" value="ECO:0007669"/>
    <property type="project" value="UniProtKB-KW"/>
</dbReference>
<evidence type="ECO:0000256" key="1">
    <source>
        <dbReference type="ARBA" id="ARBA00004651"/>
    </source>
</evidence>
<keyword evidence="4 8" id="KW-0812">Transmembrane</keyword>
<keyword evidence="7 8" id="KW-0472">Membrane</keyword>
<evidence type="ECO:0000256" key="4">
    <source>
        <dbReference type="ARBA" id="ARBA00022692"/>
    </source>
</evidence>
<comment type="subcellular location">
    <subcellularLocation>
        <location evidence="1">Cell membrane</location>
        <topology evidence="1">Multi-pass membrane protein</topology>
    </subcellularLocation>
</comment>
<evidence type="ECO:0000256" key="6">
    <source>
        <dbReference type="ARBA" id="ARBA00022989"/>
    </source>
</evidence>
<accession>A0A6L5Y003</accession>
<feature type="transmembrane region" description="Helical" evidence="8">
    <location>
        <begin position="52"/>
        <end position="83"/>
    </location>
</feature>
<name>A0A6L5Y003_9FIRM</name>
<organism evidence="9 10">
    <name type="scientific">Velocimicrobium porci</name>
    <dbReference type="NCBI Taxonomy" id="2606634"/>
    <lineage>
        <taxon>Bacteria</taxon>
        <taxon>Bacillati</taxon>
        <taxon>Bacillota</taxon>
        <taxon>Clostridia</taxon>
        <taxon>Lachnospirales</taxon>
        <taxon>Lachnospiraceae</taxon>
        <taxon>Velocimicrobium</taxon>
    </lineage>
</organism>